<gene>
    <name evidence="3" type="ORF">JYK14_08270</name>
</gene>
<keyword evidence="1" id="KW-0812">Transmembrane</keyword>
<feature type="transmembrane region" description="Helical" evidence="1">
    <location>
        <begin position="244"/>
        <end position="277"/>
    </location>
</feature>
<organism evidence="3 4">
    <name type="scientific">Siccirubricoccus soli</name>
    <dbReference type="NCBI Taxonomy" id="2899147"/>
    <lineage>
        <taxon>Bacteria</taxon>
        <taxon>Pseudomonadati</taxon>
        <taxon>Pseudomonadota</taxon>
        <taxon>Alphaproteobacteria</taxon>
        <taxon>Acetobacterales</taxon>
        <taxon>Roseomonadaceae</taxon>
        <taxon>Siccirubricoccus</taxon>
    </lineage>
</organism>
<dbReference type="PANTHER" id="PTHR23028">
    <property type="entry name" value="ACETYLTRANSFERASE"/>
    <property type="match status" value="1"/>
</dbReference>
<keyword evidence="3" id="KW-0808">Transferase</keyword>
<keyword evidence="4" id="KW-1185">Reference proteome</keyword>
<comment type="caution">
    <text evidence="3">The sequence shown here is derived from an EMBL/GenBank/DDBJ whole genome shotgun (WGS) entry which is preliminary data.</text>
</comment>
<feature type="transmembrane region" description="Helical" evidence="1">
    <location>
        <begin position="23"/>
        <end position="40"/>
    </location>
</feature>
<name>A0ABT1D2M4_9PROT</name>
<feature type="transmembrane region" description="Helical" evidence="1">
    <location>
        <begin position="297"/>
        <end position="316"/>
    </location>
</feature>
<dbReference type="EMBL" id="JAFIRR010000048">
    <property type="protein sequence ID" value="MCO6416161.1"/>
    <property type="molecule type" value="Genomic_DNA"/>
</dbReference>
<feature type="transmembrane region" description="Helical" evidence="1">
    <location>
        <begin position="182"/>
        <end position="201"/>
    </location>
</feature>
<accession>A0ABT1D2M4</accession>
<dbReference type="InterPro" id="IPR050879">
    <property type="entry name" value="Acyltransferase_3"/>
</dbReference>
<evidence type="ECO:0000256" key="1">
    <source>
        <dbReference type="SAM" id="Phobius"/>
    </source>
</evidence>
<protein>
    <submittedName>
        <fullName evidence="3">Acyltransferase</fullName>
    </submittedName>
</protein>
<dbReference type="InterPro" id="IPR002656">
    <property type="entry name" value="Acyl_transf_3_dom"/>
</dbReference>
<dbReference type="Pfam" id="PF01757">
    <property type="entry name" value="Acyl_transf_3"/>
    <property type="match status" value="1"/>
</dbReference>
<dbReference type="Proteomes" id="UP001523392">
    <property type="component" value="Unassembled WGS sequence"/>
</dbReference>
<evidence type="ECO:0000259" key="2">
    <source>
        <dbReference type="Pfam" id="PF01757"/>
    </source>
</evidence>
<feature type="transmembrane region" description="Helical" evidence="1">
    <location>
        <begin position="102"/>
        <end position="126"/>
    </location>
</feature>
<feature type="transmembrane region" description="Helical" evidence="1">
    <location>
        <begin position="213"/>
        <end position="232"/>
    </location>
</feature>
<sequence>MGQDGRPAEPAGTAEGGGARHAGLTRLRFFLIGWVILYHLDLPLHVTETYTWLAPVLRRGYLGVDGFFLLSGFALWLGYRARPPMGRAGIGQFLLRRVAKIWPLHALALLALALLVGVAVALGVTIRDPDRFGLRDFLLQLALLNAWETTESFTWNYPSWALSVEWAGYLAFPFVLRGLLRLPSAAVALVATGGLLGLWLLTRWGPTPSLNHTLHLGLLRFGLEFGIGLSLGRLATEGRLPRALLWPALAGLPAGLLLGQDALAALGLAALVPTIWLASLGRPAPARPDLLLRLGEASFGIYLCWVFVEAAVVGALRLVDPGPPGRAALMVAGYLATLLAGWLAWRWVEMPAQRWILRRRAAPSPLGLARAATERSGA</sequence>
<dbReference type="GO" id="GO:0016746">
    <property type="term" value="F:acyltransferase activity"/>
    <property type="evidence" value="ECO:0007669"/>
    <property type="project" value="UniProtKB-KW"/>
</dbReference>
<evidence type="ECO:0000313" key="3">
    <source>
        <dbReference type="EMBL" id="MCO6416161.1"/>
    </source>
</evidence>
<dbReference type="RefSeq" id="WP_252952768.1">
    <property type="nucleotide sequence ID" value="NZ_JAFIRR010000048.1"/>
</dbReference>
<feature type="transmembrane region" description="Helical" evidence="1">
    <location>
        <begin position="328"/>
        <end position="348"/>
    </location>
</feature>
<proteinExistence type="predicted"/>
<evidence type="ECO:0000313" key="4">
    <source>
        <dbReference type="Proteomes" id="UP001523392"/>
    </source>
</evidence>
<feature type="domain" description="Acyltransferase 3" evidence="2">
    <location>
        <begin position="23"/>
        <end position="345"/>
    </location>
</feature>
<keyword evidence="1" id="KW-1133">Transmembrane helix</keyword>
<feature type="transmembrane region" description="Helical" evidence="1">
    <location>
        <begin position="60"/>
        <end position="81"/>
    </location>
</feature>
<keyword evidence="1" id="KW-0472">Membrane</keyword>
<dbReference type="PANTHER" id="PTHR23028:SF53">
    <property type="entry name" value="ACYL_TRANSF_3 DOMAIN-CONTAINING PROTEIN"/>
    <property type="match status" value="1"/>
</dbReference>
<keyword evidence="3" id="KW-0012">Acyltransferase</keyword>
<reference evidence="3 4" key="1">
    <citation type="submission" date="2021-12" db="EMBL/GenBank/DDBJ databases">
        <title>Siccirubricoccus leaddurans sp. nov., a high concentration Zn2+ tolerance bacterium.</title>
        <authorList>
            <person name="Cao Y."/>
        </authorList>
    </citation>
    <scope>NUCLEOTIDE SEQUENCE [LARGE SCALE GENOMIC DNA]</scope>
    <source>
        <strain evidence="3 4">KC 17139</strain>
    </source>
</reference>